<feature type="signal peptide" evidence="1">
    <location>
        <begin position="1"/>
        <end position="21"/>
    </location>
</feature>
<gene>
    <name evidence="2" type="ORF">VB738_02145</name>
</gene>
<organism evidence="2 3">
    <name type="scientific">Cyanobium gracile UHCC 0139</name>
    <dbReference type="NCBI Taxonomy" id="3110308"/>
    <lineage>
        <taxon>Bacteria</taxon>
        <taxon>Bacillati</taxon>
        <taxon>Cyanobacteriota</taxon>
        <taxon>Cyanophyceae</taxon>
        <taxon>Synechococcales</taxon>
        <taxon>Prochlorococcaceae</taxon>
        <taxon>Cyanobium</taxon>
    </lineage>
</organism>
<dbReference type="EMBL" id="JAYGHX010000001">
    <property type="protein sequence ID" value="MEA5390053.1"/>
    <property type="molecule type" value="Genomic_DNA"/>
</dbReference>
<comment type="caution">
    <text evidence="2">The sequence shown here is derived from an EMBL/GenBank/DDBJ whole genome shotgun (WGS) entry which is preliminary data.</text>
</comment>
<evidence type="ECO:0000313" key="2">
    <source>
        <dbReference type="EMBL" id="MEA5390053.1"/>
    </source>
</evidence>
<name>A0ABU5RQL7_9CYAN</name>
<dbReference type="RefSeq" id="WP_323304172.1">
    <property type="nucleotide sequence ID" value="NZ_JAYGHX010000001.1"/>
</dbReference>
<dbReference type="InterPro" id="IPR009380">
    <property type="entry name" value="DUF1036"/>
</dbReference>
<reference evidence="2 3" key="1">
    <citation type="submission" date="2023-12" db="EMBL/GenBank/DDBJ databases">
        <title>Baltic Sea Cyanobacteria.</title>
        <authorList>
            <person name="Delbaje E."/>
            <person name="Fewer D.P."/>
            <person name="Shishido T.K."/>
        </authorList>
    </citation>
    <scope>NUCLEOTIDE SEQUENCE [LARGE SCALE GENOMIC DNA]</scope>
    <source>
        <strain evidence="2 3">UHCC 0139</strain>
    </source>
</reference>
<accession>A0ABU5RQL7</accession>
<dbReference type="Proteomes" id="UP001304461">
    <property type="component" value="Unassembled WGS sequence"/>
</dbReference>
<keyword evidence="3" id="KW-1185">Reference proteome</keyword>
<evidence type="ECO:0000313" key="3">
    <source>
        <dbReference type="Proteomes" id="UP001304461"/>
    </source>
</evidence>
<sequence length="266" mass="28999">MGLLLSLGVGGSLLWAAPASAVDGVFCIVNRANRSFQIVRGSKFETVAPGRQACCQSNCRSPVAIGIDVSRDPDLKEILLKLGLKLASRGRSLVPGQPSGVGNWISICRANWRRGDKIEVYAPNGKWRCDVVDARGNLRETIAASGQQRPAQTALRVCNRAGDGSAYVAKALTDRNGRLTSKGWYEVAPGECDSLTLPPGYRGRVYVYAETRNLSWKGTRRVCVDPEQKFEIPDAGRGSCGWRYQHYLFLDRNVDGRGASITLTPQ</sequence>
<protein>
    <submittedName>
        <fullName evidence="2">DUF1036 domain-containing protein</fullName>
    </submittedName>
</protein>
<proteinExistence type="predicted"/>
<dbReference type="Pfam" id="PF06282">
    <property type="entry name" value="DUF1036"/>
    <property type="match status" value="1"/>
</dbReference>
<keyword evidence="1" id="KW-0732">Signal</keyword>
<feature type="chain" id="PRO_5045727702" evidence="1">
    <location>
        <begin position="22"/>
        <end position="266"/>
    </location>
</feature>
<evidence type="ECO:0000256" key="1">
    <source>
        <dbReference type="SAM" id="SignalP"/>
    </source>
</evidence>